<proteinExistence type="predicted"/>
<dbReference type="EMBL" id="FZPD01000003">
    <property type="protein sequence ID" value="SNS93315.1"/>
    <property type="molecule type" value="Genomic_DNA"/>
</dbReference>
<keyword evidence="3" id="KW-1185">Reference proteome</keyword>
<evidence type="ECO:0000313" key="2">
    <source>
        <dbReference type="EMBL" id="SNS93315.1"/>
    </source>
</evidence>
<keyword evidence="1" id="KW-0732">Signal</keyword>
<evidence type="ECO:0008006" key="4">
    <source>
        <dbReference type="Google" id="ProtNLM"/>
    </source>
</evidence>
<feature type="signal peptide" evidence="1">
    <location>
        <begin position="1"/>
        <end position="21"/>
    </location>
</feature>
<dbReference type="AlphaFoldDB" id="A0A239IID0"/>
<reference evidence="2 3" key="1">
    <citation type="submission" date="2017-06" db="EMBL/GenBank/DDBJ databases">
        <authorList>
            <person name="Kim H.J."/>
            <person name="Triplett B.A."/>
        </authorList>
    </citation>
    <scope>NUCLEOTIDE SEQUENCE [LARGE SCALE GENOMIC DNA]</scope>
    <source>
        <strain evidence="2 3">DSM 19307</strain>
    </source>
</reference>
<gene>
    <name evidence="2" type="ORF">SAMN05421640_1679</name>
</gene>
<protein>
    <recommendedName>
        <fullName evidence="4">Curli production assembly/transport component CsgE</fullName>
    </recommendedName>
</protein>
<dbReference type="Proteomes" id="UP000198393">
    <property type="component" value="Unassembled WGS sequence"/>
</dbReference>
<organism evidence="2 3">
    <name type="scientific">Ekhidna lutea</name>
    <dbReference type="NCBI Taxonomy" id="447679"/>
    <lineage>
        <taxon>Bacteria</taxon>
        <taxon>Pseudomonadati</taxon>
        <taxon>Bacteroidota</taxon>
        <taxon>Cytophagia</taxon>
        <taxon>Cytophagales</taxon>
        <taxon>Reichenbachiellaceae</taxon>
        <taxon>Ekhidna</taxon>
    </lineage>
</organism>
<sequence>MKNLIKIATFLAIIAANGLFAQSANRKMLLLSSDIEKQWYQPISDSIFSKLQGTNLFTEHRRSVVWENISSDDKNKIKSKVGYILKSNIQPRPGSRDLFITFTLEDVGGTPIANERLIKRVINNDAKKLSINEIVTTVSKEILHFQKHGKFKTKLKVSEESTCEFVEAKFLQYLKIYLKSHKEIKKLHELCFDDECISKISVSIFDCQEVDGGLLLTLLIDANDDPKLSDKNITTDYKKGSKLLAEHIFDEIRKL</sequence>
<name>A0A239IID0_EKHLU</name>
<evidence type="ECO:0000313" key="3">
    <source>
        <dbReference type="Proteomes" id="UP000198393"/>
    </source>
</evidence>
<feature type="chain" id="PRO_5013258054" description="Curli production assembly/transport component CsgE" evidence="1">
    <location>
        <begin position="22"/>
        <end position="255"/>
    </location>
</feature>
<dbReference type="RefSeq" id="WP_089356425.1">
    <property type="nucleotide sequence ID" value="NZ_FZPD01000003.1"/>
</dbReference>
<evidence type="ECO:0000256" key="1">
    <source>
        <dbReference type="SAM" id="SignalP"/>
    </source>
</evidence>
<accession>A0A239IID0</accession>